<proteinExistence type="predicted"/>
<accession>A0ABY4IHS0</accession>
<name>A0ABY4IHS0_9MICO</name>
<gene>
    <name evidence="2" type="ORF">KV394_14890</name>
</gene>
<feature type="region of interest" description="Disordered" evidence="1">
    <location>
        <begin position="35"/>
        <end position="68"/>
    </location>
</feature>
<sequence>MSRRGTLMDMSPSSRRLLLVAATVTAAVTLSGCAVGPRATLPPTSTTVPSDQRLEDAHPTPPEGRVLGTGTVIDGTDGPTLCLGAVMDSSPPQCAGVPLDDWTWDGVDGSVSARDTRWGSYAVYGTFDGERLTVTDPPILLALFDPVAPEDPTGGKTGITPEGELTRVQEDIAARLGPGAVFVGTDRGYVWLQVSWDDGTLQRAADDEYGDGVVIVESLLREAD</sequence>
<keyword evidence="3" id="KW-1185">Reference proteome</keyword>
<evidence type="ECO:0000313" key="3">
    <source>
        <dbReference type="Proteomes" id="UP000831467"/>
    </source>
</evidence>
<organism evidence="2 3">
    <name type="scientific">Microbacterium sufflavum</name>
    <dbReference type="NCBI Taxonomy" id="2851649"/>
    <lineage>
        <taxon>Bacteria</taxon>
        <taxon>Bacillati</taxon>
        <taxon>Actinomycetota</taxon>
        <taxon>Actinomycetes</taxon>
        <taxon>Micrococcales</taxon>
        <taxon>Microbacteriaceae</taxon>
        <taxon>Microbacterium</taxon>
    </lineage>
</organism>
<dbReference type="Proteomes" id="UP000831467">
    <property type="component" value="Chromosome"/>
</dbReference>
<evidence type="ECO:0000313" key="2">
    <source>
        <dbReference type="EMBL" id="UPL12316.1"/>
    </source>
</evidence>
<protein>
    <submittedName>
        <fullName evidence="2">Uncharacterized protein</fullName>
    </submittedName>
</protein>
<evidence type="ECO:0000256" key="1">
    <source>
        <dbReference type="SAM" id="MobiDB-lite"/>
    </source>
</evidence>
<reference evidence="2 3" key="1">
    <citation type="submission" date="2021-06" db="EMBL/GenBank/DDBJ databases">
        <title>Genome-based taxonomic framework of Microbacterium strains isolated from marine environment, the description of four new species and reclassification of four preexisting species.</title>
        <authorList>
            <person name="Lee S.D."/>
            <person name="Kim S.-M."/>
            <person name="Byeon Y.-S."/>
            <person name="Yang H.L."/>
            <person name="Kim I.S."/>
        </authorList>
    </citation>
    <scope>NUCLEOTIDE SEQUENCE [LARGE SCALE GENOMIC DNA]</scope>
    <source>
        <strain evidence="2 3">SSW1-51</strain>
    </source>
</reference>
<dbReference type="EMBL" id="CP078076">
    <property type="protein sequence ID" value="UPL12316.1"/>
    <property type="molecule type" value="Genomic_DNA"/>
</dbReference>
<dbReference type="PROSITE" id="PS51257">
    <property type="entry name" value="PROKAR_LIPOPROTEIN"/>
    <property type="match status" value="1"/>
</dbReference>